<evidence type="ECO:0000313" key="4">
    <source>
        <dbReference type="Proteomes" id="UP001056937"/>
    </source>
</evidence>
<reference evidence="3" key="1">
    <citation type="journal article" date="2022" name="Toxins">
        <title>Genomic Analysis of Sphingopyxis sp. USTB-05 for Biodegrading Cyanobacterial Hepatotoxins.</title>
        <authorList>
            <person name="Liu C."/>
            <person name="Xu Q."/>
            <person name="Zhao Z."/>
            <person name="Zhang H."/>
            <person name="Liu X."/>
            <person name="Yin C."/>
            <person name="Liu Y."/>
            <person name="Yan H."/>
        </authorList>
    </citation>
    <scope>NUCLEOTIDE SEQUENCE</scope>
    <source>
        <strain evidence="3">NBD5</strain>
    </source>
</reference>
<dbReference type="Pfam" id="PF04773">
    <property type="entry name" value="FecR"/>
    <property type="match status" value="1"/>
</dbReference>
<organism evidence="3 4">
    <name type="scientific">Sphingomonas morindae</name>
    <dbReference type="NCBI Taxonomy" id="1541170"/>
    <lineage>
        <taxon>Bacteria</taxon>
        <taxon>Pseudomonadati</taxon>
        <taxon>Pseudomonadota</taxon>
        <taxon>Alphaproteobacteria</taxon>
        <taxon>Sphingomonadales</taxon>
        <taxon>Sphingomonadaceae</taxon>
        <taxon>Sphingomonas</taxon>
    </lineage>
</organism>
<keyword evidence="1" id="KW-0472">Membrane</keyword>
<proteinExistence type="predicted"/>
<keyword evidence="3" id="KW-0614">Plasmid</keyword>
<feature type="transmembrane region" description="Helical" evidence="1">
    <location>
        <begin position="85"/>
        <end position="104"/>
    </location>
</feature>
<feature type="domain" description="FecR protein" evidence="2">
    <location>
        <begin position="110"/>
        <end position="178"/>
    </location>
</feature>
<gene>
    <name evidence="3" type="ORF">LHA26_20000</name>
</gene>
<dbReference type="EMBL" id="CP084933">
    <property type="protein sequence ID" value="USI75232.1"/>
    <property type="molecule type" value="Genomic_DNA"/>
</dbReference>
<dbReference type="InterPro" id="IPR006860">
    <property type="entry name" value="FecR"/>
</dbReference>
<protein>
    <submittedName>
        <fullName evidence="3">FecR domain-containing protein</fullName>
    </submittedName>
</protein>
<geneLocation type="plasmid" evidence="3 4">
    <name>p2</name>
</geneLocation>
<evidence type="ECO:0000256" key="1">
    <source>
        <dbReference type="SAM" id="Phobius"/>
    </source>
</evidence>
<dbReference type="Proteomes" id="UP001056937">
    <property type="component" value="Plasmid p2"/>
</dbReference>
<evidence type="ECO:0000259" key="2">
    <source>
        <dbReference type="Pfam" id="PF04773"/>
    </source>
</evidence>
<dbReference type="RefSeq" id="WP_252169040.1">
    <property type="nucleotide sequence ID" value="NZ_CP084933.1"/>
</dbReference>
<keyword evidence="4" id="KW-1185">Reference proteome</keyword>
<accession>A0ABY4XE62</accession>
<evidence type="ECO:0000313" key="3">
    <source>
        <dbReference type="EMBL" id="USI75232.1"/>
    </source>
</evidence>
<keyword evidence="1" id="KW-1133">Transmembrane helix</keyword>
<keyword evidence="1" id="KW-0812">Transmembrane</keyword>
<dbReference type="PANTHER" id="PTHR30273:SF2">
    <property type="entry name" value="PROTEIN FECR"/>
    <property type="match status" value="1"/>
</dbReference>
<dbReference type="PANTHER" id="PTHR30273">
    <property type="entry name" value="PERIPLASMIC SIGNAL SENSOR AND SIGMA FACTOR ACTIVATOR FECR-RELATED"/>
    <property type="match status" value="1"/>
</dbReference>
<sequence length="358" mass="38331">MEWLARSERGLTPEEAQTLDEWLSLDPRNLGAFVQAQAAWIHAERAMALGDMPGDAAEPALSPIPIDAPDDHASGLVGRRIGRRAAIVGGLTIAASAVGVGYIGRDRSRDIRTAVGEIRRVPLAGGAVATLDTDTLLTVGGTDDRQLHLARGRMFLDVPQGRPAPTFVKAGDLSMTMLRGGMGLKALEGTPLLAFVTLGDLLVTQGWGILESRRSLILDQNRSLELPSGADLSARYVHPVSPSQLDDLRAWQSGMIAFGGETLAMAVRAFDRYGPTRIMVTDPSLAAQQITGLFKADDPKGFATAIAASFGAATAVEGNVVHIVKKKVPPYHPDYRAAEHPLRDAGYRRSSRGFGWFH</sequence>
<dbReference type="InterPro" id="IPR012373">
    <property type="entry name" value="Ferrdict_sens_TM"/>
</dbReference>
<name>A0ABY4XE62_9SPHN</name>